<keyword evidence="7" id="KW-0423">Lactose metabolism</keyword>
<evidence type="ECO:0000259" key="9">
    <source>
        <dbReference type="Pfam" id="PF00294"/>
    </source>
</evidence>
<dbReference type="PIRSF" id="PIRSF000535">
    <property type="entry name" value="1PFK/6PFK/LacC"/>
    <property type="match status" value="1"/>
</dbReference>
<dbReference type="NCBIfam" id="TIGR03168">
    <property type="entry name" value="1-PFK"/>
    <property type="match status" value="1"/>
</dbReference>
<comment type="caution">
    <text evidence="10">The sequence shown here is derived from an EMBL/GenBank/DDBJ whole genome shotgun (WGS) entry which is preliminary data.</text>
</comment>
<dbReference type="PROSITE" id="PS00584">
    <property type="entry name" value="PFKB_KINASES_2"/>
    <property type="match status" value="1"/>
</dbReference>
<dbReference type="FunFam" id="3.40.1190.20:FF:000001">
    <property type="entry name" value="Phosphofructokinase"/>
    <property type="match status" value="1"/>
</dbReference>
<evidence type="ECO:0000256" key="3">
    <source>
        <dbReference type="ARBA" id="ARBA00022741"/>
    </source>
</evidence>
<dbReference type="GO" id="GO:0016052">
    <property type="term" value="P:carbohydrate catabolic process"/>
    <property type="evidence" value="ECO:0007669"/>
    <property type="project" value="UniProtKB-ARBA"/>
</dbReference>
<comment type="similarity">
    <text evidence="1">Belongs to the carbohydrate kinase pfkB family.</text>
</comment>
<dbReference type="InterPro" id="IPR011611">
    <property type="entry name" value="PfkB_dom"/>
</dbReference>
<dbReference type="GO" id="GO:0005524">
    <property type="term" value="F:ATP binding"/>
    <property type="evidence" value="ECO:0007669"/>
    <property type="project" value="UniProtKB-UniRule"/>
</dbReference>
<comment type="pathway">
    <text evidence="7">Carbohydrate metabolism; D-tagatose 6-phosphate degradation; D-glyceraldehyde 3-phosphate and glycerone phosphate from D-tagatose 6-phosphate: step 1/2.</text>
</comment>
<dbReference type="GO" id="GO:0008662">
    <property type="term" value="F:1-phosphofructokinase activity"/>
    <property type="evidence" value="ECO:0007669"/>
    <property type="project" value="UniProtKB-UniRule"/>
</dbReference>
<evidence type="ECO:0000256" key="8">
    <source>
        <dbReference type="RuleBase" id="RU369061"/>
    </source>
</evidence>
<keyword evidence="11" id="KW-1185">Reference proteome</keyword>
<keyword evidence="5 7" id="KW-0067">ATP-binding</keyword>
<dbReference type="EMBL" id="MCIB01000013">
    <property type="protein sequence ID" value="RKD32079.1"/>
    <property type="molecule type" value="Genomic_DNA"/>
</dbReference>
<evidence type="ECO:0000313" key="11">
    <source>
        <dbReference type="Proteomes" id="UP000284177"/>
    </source>
</evidence>
<comment type="catalytic activity">
    <reaction evidence="6 8">
        <text>beta-D-fructose 1-phosphate + ATP = beta-D-fructose 1,6-bisphosphate + ADP + H(+)</text>
        <dbReference type="Rhea" id="RHEA:14213"/>
        <dbReference type="ChEBI" id="CHEBI:15378"/>
        <dbReference type="ChEBI" id="CHEBI:30616"/>
        <dbReference type="ChEBI" id="CHEBI:32966"/>
        <dbReference type="ChEBI" id="CHEBI:138881"/>
        <dbReference type="ChEBI" id="CHEBI:456216"/>
        <dbReference type="EC" id="2.7.1.56"/>
    </reaction>
</comment>
<dbReference type="Gene3D" id="3.40.1190.20">
    <property type="match status" value="1"/>
</dbReference>
<comment type="catalytic activity">
    <reaction evidence="7">
        <text>D-tagatofuranose 6-phosphate + ATP = D-tagatofuranose 1,6-bisphosphate + ADP + H(+)</text>
        <dbReference type="Rhea" id="RHEA:12420"/>
        <dbReference type="ChEBI" id="CHEBI:15378"/>
        <dbReference type="ChEBI" id="CHEBI:30616"/>
        <dbReference type="ChEBI" id="CHEBI:58694"/>
        <dbReference type="ChEBI" id="CHEBI:58695"/>
        <dbReference type="ChEBI" id="CHEBI:456216"/>
        <dbReference type="EC" id="2.7.1.144"/>
    </reaction>
</comment>
<dbReference type="UniPathway" id="UPA00704">
    <property type="reaction ID" value="UER00715"/>
</dbReference>
<keyword evidence="2 7" id="KW-0808">Transferase</keyword>
<keyword evidence="4 8" id="KW-0418">Kinase</keyword>
<evidence type="ECO:0000256" key="4">
    <source>
        <dbReference type="ARBA" id="ARBA00022777"/>
    </source>
</evidence>
<dbReference type="InterPro" id="IPR022463">
    <property type="entry name" value="1-PFruKinase"/>
</dbReference>
<dbReference type="AlphaFoldDB" id="A0A419T3R9"/>
<accession>A0A419T3R9</accession>
<dbReference type="PANTHER" id="PTHR46566">
    <property type="entry name" value="1-PHOSPHOFRUCTOKINASE-RELATED"/>
    <property type="match status" value="1"/>
</dbReference>
<feature type="domain" description="Carbohydrate kinase PfkB" evidence="9">
    <location>
        <begin position="7"/>
        <end position="292"/>
    </location>
</feature>
<dbReference type="InterPro" id="IPR029056">
    <property type="entry name" value="Ribokinase-like"/>
</dbReference>
<dbReference type="GO" id="GO:0009024">
    <property type="term" value="F:tagatose-6-phosphate kinase activity"/>
    <property type="evidence" value="ECO:0007669"/>
    <property type="project" value="UniProtKB-EC"/>
</dbReference>
<comment type="similarity">
    <text evidence="7">Belongs to the carbohydrate kinase PfkB family. LacC subfamily.</text>
</comment>
<dbReference type="EC" id="2.7.1.144" evidence="7"/>
<evidence type="ECO:0000256" key="6">
    <source>
        <dbReference type="ARBA" id="ARBA00047745"/>
    </source>
</evidence>
<dbReference type="PANTHER" id="PTHR46566:SF2">
    <property type="entry name" value="ATP-DEPENDENT 6-PHOSPHOFRUCTOKINASE ISOZYME 2"/>
    <property type="match status" value="1"/>
</dbReference>
<evidence type="ECO:0000256" key="2">
    <source>
        <dbReference type="ARBA" id="ARBA00022679"/>
    </source>
</evidence>
<evidence type="ECO:0000256" key="7">
    <source>
        <dbReference type="PIRNR" id="PIRNR000535"/>
    </source>
</evidence>
<dbReference type="InterPro" id="IPR002173">
    <property type="entry name" value="Carboh/pur_kinase_PfkB_CS"/>
</dbReference>
<evidence type="ECO:0000256" key="5">
    <source>
        <dbReference type="ARBA" id="ARBA00022840"/>
    </source>
</evidence>
<dbReference type="GO" id="GO:0005988">
    <property type="term" value="P:lactose metabolic process"/>
    <property type="evidence" value="ECO:0007669"/>
    <property type="project" value="UniProtKB-KW"/>
</dbReference>
<keyword evidence="3 7" id="KW-0547">Nucleotide-binding</keyword>
<dbReference type="GO" id="GO:0044281">
    <property type="term" value="P:small molecule metabolic process"/>
    <property type="evidence" value="ECO:0007669"/>
    <property type="project" value="UniProtKB-ARBA"/>
</dbReference>
<dbReference type="Proteomes" id="UP000284177">
    <property type="component" value="Unassembled WGS sequence"/>
</dbReference>
<dbReference type="GO" id="GO:2001059">
    <property type="term" value="P:D-tagatose 6-phosphate catabolic process"/>
    <property type="evidence" value="ECO:0007669"/>
    <property type="project" value="UniProtKB-UniPathway"/>
</dbReference>
<dbReference type="OrthoDB" id="9801219at2"/>
<evidence type="ECO:0000256" key="1">
    <source>
        <dbReference type="ARBA" id="ARBA00005380"/>
    </source>
</evidence>
<organism evidence="10 11">
    <name type="scientific">Thermohalobacter berrensis</name>
    <dbReference type="NCBI Taxonomy" id="99594"/>
    <lineage>
        <taxon>Bacteria</taxon>
        <taxon>Bacillati</taxon>
        <taxon>Bacillota</taxon>
        <taxon>Tissierellia</taxon>
        <taxon>Tissierellales</taxon>
        <taxon>Thermohalobacteraceae</taxon>
        <taxon>Thermohalobacter</taxon>
    </lineage>
</organism>
<dbReference type="SUPFAM" id="SSF53613">
    <property type="entry name" value="Ribokinase-like"/>
    <property type="match status" value="1"/>
</dbReference>
<name>A0A419T3R9_9FIRM</name>
<dbReference type="NCBIfam" id="TIGR03828">
    <property type="entry name" value="pfkB"/>
    <property type="match status" value="1"/>
</dbReference>
<dbReference type="RefSeq" id="WP_120168913.1">
    <property type="nucleotide sequence ID" value="NZ_MCIB01000013.1"/>
</dbReference>
<comment type="function">
    <text evidence="8">Catalyzes the ATP-dependent phosphorylation of fructose-l-phosphate to fructose-l,6-bisphosphate.</text>
</comment>
<dbReference type="GO" id="GO:0005829">
    <property type="term" value="C:cytosol"/>
    <property type="evidence" value="ECO:0007669"/>
    <property type="project" value="TreeGrafter"/>
</dbReference>
<dbReference type="PROSITE" id="PS00583">
    <property type="entry name" value="PFKB_KINASES_1"/>
    <property type="match status" value="1"/>
</dbReference>
<proteinExistence type="inferred from homology"/>
<evidence type="ECO:0000313" key="10">
    <source>
        <dbReference type="EMBL" id="RKD32079.1"/>
    </source>
</evidence>
<dbReference type="InterPro" id="IPR017583">
    <property type="entry name" value="Tagatose/fructose_Pkinase"/>
</dbReference>
<reference evidence="10 11" key="1">
    <citation type="submission" date="2016-08" db="EMBL/GenBank/DDBJ databases">
        <title>Novel Firmicutes and Novel Genomes.</title>
        <authorList>
            <person name="Poppleton D.I."/>
            <person name="Gribaldo S."/>
        </authorList>
    </citation>
    <scope>NUCLEOTIDE SEQUENCE [LARGE SCALE GENOMIC DNA]</scope>
    <source>
        <strain evidence="10 11">CTT3</strain>
    </source>
</reference>
<dbReference type="CDD" id="cd01164">
    <property type="entry name" value="FruK_PfkB_like"/>
    <property type="match status" value="1"/>
</dbReference>
<sequence>MVITVTLNPALDKTIQINNFTIDSVNRVNSVRLDAGGKGINVSKVIKELGGYSIAVGLIGGKNGQFIKKYLDNLGIENDFIELDSETRTNIKIIDPVNQTNTDINESGPVISEDSLKLIKDTIMKYATEDNVIVFSGSVPKGVGKNIYKDLILDSKKRGAKTILDTEGELFLEGIKSGPYLVKPNIHELEKAFKITLRDKKDIVNISKEIIRYGVNYVVVSLGSKGSIFVSKDIAGYIDGIKVNVKSTVGAGDSMVAALALALDRNDPFEEGMKLAAATSTASVMTEGSQTGRIEDVKKILNKIRINYI</sequence>
<protein>
    <recommendedName>
        <fullName evidence="7">Tagatose-6-phosphate kinase</fullName>
        <ecNumber evidence="7">2.7.1.144</ecNumber>
    </recommendedName>
</protein>
<dbReference type="Pfam" id="PF00294">
    <property type="entry name" value="PfkB"/>
    <property type="match status" value="1"/>
</dbReference>
<gene>
    <name evidence="10" type="ORF">BET03_11420</name>
</gene>